<dbReference type="RefSeq" id="WP_251838697.1">
    <property type="nucleotide sequence ID" value="NZ_JACSPO010000001.1"/>
</dbReference>
<dbReference type="PROSITE" id="PS50234">
    <property type="entry name" value="VWFA"/>
    <property type="match status" value="1"/>
</dbReference>
<dbReference type="EMBL" id="JACSPO010000001">
    <property type="protein sequence ID" value="MBD8061601.1"/>
    <property type="molecule type" value="Genomic_DNA"/>
</dbReference>
<dbReference type="SMART" id="SM00327">
    <property type="entry name" value="VWA"/>
    <property type="match status" value="1"/>
</dbReference>
<feature type="region of interest" description="Disordered" evidence="1">
    <location>
        <begin position="34"/>
        <end position="125"/>
    </location>
</feature>
<organism evidence="3 4">
    <name type="scientific">Oceanitalea stevensii</name>
    <dbReference type="NCBI Taxonomy" id="2763072"/>
    <lineage>
        <taxon>Bacteria</taxon>
        <taxon>Bacillati</taxon>
        <taxon>Actinomycetota</taxon>
        <taxon>Actinomycetes</taxon>
        <taxon>Micrococcales</taxon>
        <taxon>Bogoriellaceae</taxon>
        <taxon>Georgenia</taxon>
    </lineage>
</organism>
<dbReference type="Gene3D" id="3.40.50.410">
    <property type="entry name" value="von Willebrand factor, type A domain"/>
    <property type="match status" value="1"/>
</dbReference>
<reference evidence="3 4" key="1">
    <citation type="submission" date="2020-08" db="EMBL/GenBank/DDBJ databases">
        <title>A Genomic Blueprint of the Chicken Gut Microbiome.</title>
        <authorList>
            <person name="Gilroy R."/>
            <person name="Ravi A."/>
            <person name="Getino M."/>
            <person name="Pursley I."/>
            <person name="Horton D.L."/>
            <person name="Alikhan N.-F."/>
            <person name="Baker D."/>
            <person name="Gharbi K."/>
            <person name="Hall N."/>
            <person name="Watson M."/>
            <person name="Adriaenssens E.M."/>
            <person name="Foster-Nyarko E."/>
            <person name="Jarju S."/>
            <person name="Secka A."/>
            <person name="Antonio M."/>
            <person name="Oren A."/>
            <person name="Chaudhuri R."/>
            <person name="La Ragione R.M."/>
            <person name="Hildebrand F."/>
            <person name="Pallen M.J."/>
        </authorList>
    </citation>
    <scope>NUCLEOTIDE SEQUENCE [LARGE SCALE GENOMIC DNA]</scope>
    <source>
        <strain evidence="3 4">Sa1BUA1</strain>
    </source>
</reference>
<proteinExistence type="predicted"/>
<protein>
    <recommendedName>
        <fullName evidence="2">VWFA domain-containing protein</fullName>
    </recommendedName>
</protein>
<dbReference type="Pfam" id="PF24346">
    <property type="entry name" value="DUF7507"/>
    <property type="match status" value="1"/>
</dbReference>
<feature type="domain" description="VWFA" evidence="2">
    <location>
        <begin position="324"/>
        <end position="522"/>
    </location>
</feature>
<evidence type="ECO:0000313" key="3">
    <source>
        <dbReference type="EMBL" id="MBD8061601.1"/>
    </source>
</evidence>
<comment type="caution">
    <text evidence="3">The sequence shown here is derived from an EMBL/GenBank/DDBJ whole genome shotgun (WGS) entry which is preliminary data.</text>
</comment>
<dbReference type="Pfam" id="PF24514">
    <property type="entry name" value="SpaA_4"/>
    <property type="match status" value="1"/>
</dbReference>
<name>A0ABR8YZU9_9MICO</name>
<dbReference type="SUPFAM" id="SSF53300">
    <property type="entry name" value="vWA-like"/>
    <property type="match status" value="1"/>
</dbReference>
<dbReference type="Proteomes" id="UP000661894">
    <property type="component" value="Unassembled WGS sequence"/>
</dbReference>
<sequence length="741" mass="75484">MKHRASTGSWAGRTSRRGLTALVTLALVVGGTGSVASGEPGDAAEQAAPTPATVELPEQDAATAEQVPTVEPSPAVEAEAPTAEPSPVEAEAPTAEPSPAGEAAAETAPATEPVAAPTTGRPSAATRAVAPLAVPSPSSTSAVVTVKVGGDRATASTVAPLAGVRLRLHDGGAAGPTAPVTASWATCVSDAQGDCSFVVPDTQQAVTRTGECISWFLVWCTEYEQVVVTPAGVNLDRQFWVVQEAAPEGWYTSSALVTGGGTVQQATPYRFRTGTQLRAGATYTAGRDFMTTSGGNTDRTVSGGRWQSSRANPQLPQTCGAGIDVALVLDLSGSVADAGAVGDLKASAIAFAEALEGTGSRLSLFTFAQNAPRTTSASGRNYPELLPIDGNLATIRSRINAYAAAGGTNWDRGIHQVAADGQAFDLAIVVTDGMATYSGSPVSGPGNFTRFVETEQAIFSANALKAEGTRVLAVGVGEGVSGDAANLRAVSGPTRYVAGASANTADYFQTGWRELAPLLQNLAKGATCQATITVDKVAQPYGASARPGAGWTFAATRTAGSGTLAPSGTQVTGASGSVGYTVRFTRPDATAATVRLEERMTSTQRSQGWALSTLSCTANGRPLAVARDGDGLTLDVAVGDDVTCTFTNTQTREPGVEIVKRAWDVPSAAQLDGARELSAGSAVTTGSTITWTYTVRNTGQTALSDVVVTDDQGVDVRCPRTDLAVGDHMVCTGSGPVTARP</sequence>
<accession>A0ABR8YZU9</accession>
<evidence type="ECO:0000259" key="2">
    <source>
        <dbReference type="PROSITE" id="PS50234"/>
    </source>
</evidence>
<dbReference type="InterPro" id="IPR002035">
    <property type="entry name" value="VWF_A"/>
</dbReference>
<dbReference type="InterPro" id="IPR036465">
    <property type="entry name" value="vWFA_dom_sf"/>
</dbReference>
<gene>
    <name evidence="3" type="ORF">H9624_04590</name>
</gene>
<keyword evidence="4" id="KW-1185">Reference proteome</keyword>
<evidence type="ECO:0000256" key="1">
    <source>
        <dbReference type="SAM" id="MobiDB-lite"/>
    </source>
</evidence>
<dbReference type="CDD" id="cd00198">
    <property type="entry name" value="vWFA"/>
    <property type="match status" value="1"/>
</dbReference>
<evidence type="ECO:0000313" key="4">
    <source>
        <dbReference type="Proteomes" id="UP000661894"/>
    </source>
</evidence>
<dbReference type="InterPro" id="IPR055354">
    <property type="entry name" value="DUF7507"/>
</dbReference>
<dbReference type="InterPro" id="IPR055371">
    <property type="entry name" value="SpaA_PFL_dom_4"/>
</dbReference>
<feature type="compositionally biased region" description="Low complexity" evidence="1">
    <location>
        <begin position="67"/>
        <end position="119"/>
    </location>
</feature>